<dbReference type="InterPro" id="IPR036371">
    <property type="entry name" value="TPK_B1-bd_sf"/>
</dbReference>
<accession>Q83H51</accession>
<dbReference type="CDD" id="cd07995">
    <property type="entry name" value="TPK"/>
    <property type="match status" value="1"/>
</dbReference>
<reference evidence="7 8" key="1">
    <citation type="journal article" date="2003" name="Genome Res.">
        <title>Tropheryma whipplei twist: a human pathogenic Actinobacteria with a reduced genome.</title>
        <authorList>
            <person name="Raoult D."/>
            <person name="Ogata H."/>
            <person name="Audic S."/>
            <person name="Robert C."/>
            <person name="Suhre K."/>
            <person name="Drancourt M."/>
            <person name="Claverie J.-M."/>
        </authorList>
    </citation>
    <scope>NUCLEOTIDE SEQUENCE [LARGE SCALE GENOMIC DNA]</scope>
    <source>
        <strain evidence="7 8">Twist</strain>
    </source>
</reference>
<dbReference type="InterPro" id="IPR053149">
    <property type="entry name" value="TPK"/>
</dbReference>
<evidence type="ECO:0000313" key="7">
    <source>
        <dbReference type="EMBL" id="AAO44105.1"/>
    </source>
</evidence>
<keyword evidence="2" id="KW-0547">Nucleotide-binding</keyword>
<dbReference type="Proteomes" id="UP000002200">
    <property type="component" value="Chromosome"/>
</dbReference>
<dbReference type="STRING" id="203267.TWT_008"/>
<dbReference type="InterPro" id="IPR036759">
    <property type="entry name" value="TPK_catalytic_sf"/>
</dbReference>
<organism evidence="7 8">
    <name type="scientific">Tropheryma whipplei (strain Twist)</name>
    <name type="common">Whipple's bacillus</name>
    <dbReference type="NCBI Taxonomy" id="203267"/>
    <lineage>
        <taxon>Bacteria</taxon>
        <taxon>Bacillati</taxon>
        <taxon>Actinomycetota</taxon>
        <taxon>Actinomycetes</taxon>
        <taxon>Micrococcales</taxon>
        <taxon>Tropherymataceae</taxon>
        <taxon>Tropheryma</taxon>
    </lineage>
</organism>
<dbReference type="Pfam" id="PF04265">
    <property type="entry name" value="TPK_B1_binding"/>
    <property type="match status" value="1"/>
</dbReference>
<dbReference type="AlphaFoldDB" id="Q83H51"/>
<dbReference type="GO" id="GO:0030975">
    <property type="term" value="F:thiamine binding"/>
    <property type="evidence" value="ECO:0007669"/>
    <property type="project" value="InterPro"/>
</dbReference>
<evidence type="ECO:0000313" key="8">
    <source>
        <dbReference type="Proteomes" id="UP000002200"/>
    </source>
</evidence>
<protein>
    <recommendedName>
        <fullName evidence="5">Thiamine diphosphokinase</fullName>
        <ecNumber evidence="5">2.7.6.2</ecNumber>
    </recommendedName>
</protein>
<evidence type="ECO:0000259" key="6">
    <source>
        <dbReference type="SMART" id="SM00983"/>
    </source>
</evidence>
<evidence type="ECO:0000256" key="1">
    <source>
        <dbReference type="ARBA" id="ARBA00022679"/>
    </source>
</evidence>
<dbReference type="PANTHER" id="PTHR41299:SF1">
    <property type="entry name" value="THIAMINE PYROPHOSPHOKINASE"/>
    <property type="match status" value="1"/>
</dbReference>
<keyword evidence="4" id="KW-0067">ATP-binding</keyword>
<sequence>MKVVLGMGVCYIYGAGEHFTPPEEVGMHDLVIAADGGLMQLKKHGARIDLYVGDLDSIESIPINIDRVILPREKDKTDMMQAALIGAERGFRTFCIFGGTGGRLDHTIGNIQLLAELTNMGYSVFIVGKYDVVTAIRNNEIYFPSHFTGNISIFPHSGDASGVYEEGLKYALNNAHIPGTFNGVSNEFVGVKSRVAVESGMLLVVYERQGGRMHLNISTCAMTAGNQIQKPSG</sequence>
<dbReference type="SMART" id="SM00983">
    <property type="entry name" value="TPK_B1_binding"/>
    <property type="match status" value="1"/>
</dbReference>
<dbReference type="InterPro" id="IPR007371">
    <property type="entry name" value="TPK_catalytic"/>
</dbReference>
<dbReference type="GO" id="GO:0016301">
    <property type="term" value="F:kinase activity"/>
    <property type="evidence" value="ECO:0007669"/>
    <property type="project" value="UniProtKB-KW"/>
</dbReference>
<name>Q83H51_TROWT</name>
<evidence type="ECO:0000256" key="4">
    <source>
        <dbReference type="ARBA" id="ARBA00022840"/>
    </source>
</evidence>
<evidence type="ECO:0000256" key="2">
    <source>
        <dbReference type="ARBA" id="ARBA00022741"/>
    </source>
</evidence>
<keyword evidence="3" id="KW-0418">Kinase</keyword>
<dbReference type="SUPFAM" id="SSF63862">
    <property type="entry name" value="Thiamin pyrophosphokinase, substrate-binding domain"/>
    <property type="match status" value="1"/>
</dbReference>
<keyword evidence="8" id="KW-1185">Reference proteome</keyword>
<evidence type="ECO:0000256" key="3">
    <source>
        <dbReference type="ARBA" id="ARBA00022777"/>
    </source>
</evidence>
<dbReference type="GO" id="GO:0009229">
    <property type="term" value="P:thiamine diphosphate biosynthetic process"/>
    <property type="evidence" value="ECO:0007669"/>
    <property type="project" value="InterPro"/>
</dbReference>
<dbReference type="EC" id="2.7.6.2" evidence="5"/>
<dbReference type="InterPro" id="IPR007373">
    <property type="entry name" value="Thiamin_PyroPKinase_B1-bd"/>
</dbReference>
<dbReference type="GO" id="GO:0004788">
    <property type="term" value="F:thiamine diphosphokinase activity"/>
    <property type="evidence" value="ECO:0007669"/>
    <property type="project" value="UniProtKB-UniRule"/>
</dbReference>
<proteinExistence type="predicted"/>
<dbReference type="Pfam" id="PF04263">
    <property type="entry name" value="TPK_catalytic"/>
    <property type="match status" value="1"/>
</dbReference>
<keyword evidence="1" id="KW-0808">Transferase</keyword>
<dbReference type="GO" id="GO:0006772">
    <property type="term" value="P:thiamine metabolic process"/>
    <property type="evidence" value="ECO:0007669"/>
    <property type="project" value="UniProtKB-UniRule"/>
</dbReference>
<dbReference type="KEGG" id="twh:TWT_008"/>
<dbReference type="SUPFAM" id="SSF63999">
    <property type="entry name" value="Thiamin pyrophosphokinase, catalytic domain"/>
    <property type="match status" value="1"/>
</dbReference>
<dbReference type="InterPro" id="IPR006282">
    <property type="entry name" value="Thi_PPkinase"/>
</dbReference>
<dbReference type="NCBIfam" id="TIGR01378">
    <property type="entry name" value="thi_PPkinase"/>
    <property type="match status" value="1"/>
</dbReference>
<feature type="domain" description="Thiamin pyrophosphokinase thiamin-binding" evidence="6">
    <location>
        <begin position="128"/>
        <end position="203"/>
    </location>
</feature>
<dbReference type="HOGENOM" id="CLU_044237_1_2_11"/>
<dbReference type="EMBL" id="AE014184">
    <property type="protein sequence ID" value="AAO44105.1"/>
    <property type="molecule type" value="Genomic_DNA"/>
</dbReference>
<dbReference type="GO" id="GO:0005524">
    <property type="term" value="F:ATP binding"/>
    <property type="evidence" value="ECO:0007669"/>
    <property type="project" value="UniProtKB-KW"/>
</dbReference>
<dbReference type="eggNOG" id="COG1564">
    <property type="taxonomic scope" value="Bacteria"/>
</dbReference>
<gene>
    <name evidence="7" type="ordered locus">TWT_008</name>
</gene>
<dbReference type="Gene3D" id="3.40.50.10240">
    <property type="entry name" value="Thiamin pyrophosphokinase, catalytic domain"/>
    <property type="match status" value="1"/>
</dbReference>
<dbReference type="PANTHER" id="PTHR41299">
    <property type="entry name" value="THIAMINE PYROPHOSPHOKINASE"/>
    <property type="match status" value="1"/>
</dbReference>
<evidence type="ECO:0000256" key="5">
    <source>
        <dbReference type="NCBIfam" id="TIGR01378"/>
    </source>
</evidence>